<dbReference type="AlphaFoldDB" id="A0A9D2J6G2"/>
<dbReference type="InterPro" id="IPR007393">
    <property type="entry name" value="YlxR_dom"/>
</dbReference>
<dbReference type="PANTHER" id="PTHR34215:SF1">
    <property type="entry name" value="YLXR DOMAIN-CONTAINING PROTEIN"/>
    <property type="match status" value="1"/>
</dbReference>
<comment type="caution">
    <text evidence="2">The sequence shown here is derived from an EMBL/GenBank/DDBJ whole genome shotgun (WGS) entry which is preliminary data.</text>
</comment>
<dbReference type="Gene3D" id="3.30.1230.10">
    <property type="entry name" value="YlxR-like"/>
    <property type="match status" value="1"/>
</dbReference>
<gene>
    <name evidence="2" type="ORF">H9815_16635</name>
</gene>
<organism evidence="2 3">
    <name type="scientific">Candidatus Ruania gallistercoris</name>
    <dbReference type="NCBI Taxonomy" id="2838746"/>
    <lineage>
        <taxon>Bacteria</taxon>
        <taxon>Bacillati</taxon>
        <taxon>Actinomycetota</taxon>
        <taxon>Actinomycetes</taxon>
        <taxon>Micrococcales</taxon>
        <taxon>Ruaniaceae</taxon>
        <taxon>Ruania</taxon>
    </lineage>
</organism>
<reference evidence="2" key="1">
    <citation type="journal article" date="2021" name="PeerJ">
        <title>Extensive microbial diversity within the chicken gut microbiome revealed by metagenomics and culture.</title>
        <authorList>
            <person name="Gilroy R."/>
            <person name="Ravi A."/>
            <person name="Getino M."/>
            <person name="Pursley I."/>
            <person name="Horton D.L."/>
            <person name="Alikhan N.F."/>
            <person name="Baker D."/>
            <person name="Gharbi K."/>
            <person name="Hall N."/>
            <person name="Watson M."/>
            <person name="Adriaenssens E.M."/>
            <person name="Foster-Nyarko E."/>
            <person name="Jarju S."/>
            <person name="Secka A."/>
            <person name="Antonio M."/>
            <person name="Oren A."/>
            <person name="Chaudhuri R.R."/>
            <person name="La Ragione R."/>
            <person name="Hildebrand F."/>
            <person name="Pallen M.J."/>
        </authorList>
    </citation>
    <scope>NUCLEOTIDE SEQUENCE</scope>
    <source>
        <strain evidence="2">ChiGjej4B4-7305</strain>
    </source>
</reference>
<accession>A0A9D2J6G2</accession>
<name>A0A9D2J6G2_9MICO</name>
<dbReference type="EMBL" id="DXBY01000285">
    <property type="protein sequence ID" value="HIZ37404.1"/>
    <property type="molecule type" value="Genomic_DNA"/>
</dbReference>
<sequence>MTSSSSAPVRTCVGCRARDLRSNLVRLVVDRTAAAPAVTVDPDASAPGRGAWLHPQPHCLDRAIIRRALARALRVPVTVEYAAVVEWFDQNITHEPLVIEQESGSEADGHPMSTLR</sequence>
<reference evidence="2" key="2">
    <citation type="submission" date="2021-04" db="EMBL/GenBank/DDBJ databases">
        <authorList>
            <person name="Gilroy R."/>
        </authorList>
    </citation>
    <scope>NUCLEOTIDE SEQUENCE</scope>
    <source>
        <strain evidence="2">ChiGjej4B4-7305</strain>
    </source>
</reference>
<dbReference type="Proteomes" id="UP000824037">
    <property type="component" value="Unassembled WGS sequence"/>
</dbReference>
<feature type="domain" description="YlxR" evidence="1">
    <location>
        <begin position="10"/>
        <end position="81"/>
    </location>
</feature>
<proteinExistence type="predicted"/>
<dbReference type="InterPro" id="IPR037465">
    <property type="entry name" value="YlxR"/>
</dbReference>
<dbReference type="InterPro" id="IPR035931">
    <property type="entry name" value="YlxR-like_sf"/>
</dbReference>
<dbReference type="Pfam" id="PF04296">
    <property type="entry name" value="YlxR"/>
    <property type="match status" value="1"/>
</dbReference>
<evidence type="ECO:0000259" key="1">
    <source>
        <dbReference type="Pfam" id="PF04296"/>
    </source>
</evidence>
<evidence type="ECO:0000313" key="2">
    <source>
        <dbReference type="EMBL" id="HIZ37404.1"/>
    </source>
</evidence>
<protein>
    <submittedName>
        <fullName evidence="2">YlxR family protein</fullName>
    </submittedName>
</protein>
<evidence type="ECO:0000313" key="3">
    <source>
        <dbReference type="Proteomes" id="UP000824037"/>
    </source>
</evidence>
<dbReference type="PANTHER" id="PTHR34215">
    <property type="entry name" value="BLL0784 PROTEIN"/>
    <property type="match status" value="1"/>
</dbReference>
<dbReference type="SUPFAM" id="SSF64376">
    <property type="entry name" value="YlxR-like"/>
    <property type="match status" value="1"/>
</dbReference>